<dbReference type="Proteomes" id="UP000756132">
    <property type="component" value="Chromosome 1"/>
</dbReference>
<evidence type="ECO:0000259" key="1">
    <source>
        <dbReference type="Pfam" id="PF00188"/>
    </source>
</evidence>
<feature type="domain" description="SCP" evidence="1">
    <location>
        <begin position="10"/>
        <end position="90"/>
    </location>
</feature>
<dbReference type="KEGG" id="ffu:CLAFUR5_01364"/>
<dbReference type="Pfam" id="PF00188">
    <property type="entry name" value="CAP"/>
    <property type="match status" value="1"/>
</dbReference>
<dbReference type="EMBL" id="CP090163">
    <property type="protein sequence ID" value="UJO12951.1"/>
    <property type="molecule type" value="Genomic_DNA"/>
</dbReference>
<dbReference type="SUPFAM" id="SSF55797">
    <property type="entry name" value="PR-1-like"/>
    <property type="match status" value="1"/>
</dbReference>
<reference evidence="2" key="1">
    <citation type="submission" date="2021-12" db="EMBL/GenBank/DDBJ databases">
        <authorList>
            <person name="Zaccaron A."/>
            <person name="Stergiopoulos I."/>
        </authorList>
    </citation>
    <scope>NUCLEOTIDE SEQUENCE</scope>
    <source>
        <strain evidence="2">Race5_Kim</strain>
    </source>
</reference>
<accession>A0A9Q8L8M2</accession>
<protein>
    <recommendedName>
        <fullName evidence="1">SCP domain-containing protein</fullName>
    </recommendedName>
</protein>
<organism evidence="2 3">
    <name type="scientific">Passalora fulva</name>
    <name type="common">Tomato leaf mold</name>
    <name type="synonym">Cladosporium fulvum</name>
    <dbReference type="NCBI Taxonomy" id="5499"/>
    <lineage>
        <taxon>Eukaryota</taxon>
        <taxon>Fungi</taxon>
        <taxon>Dikarya</taxon>
        <taxon>Ascomycota</taxon>
        <taxon>Pezizomycotina</taxon>
        <taxon>Dothideomycetes</taxon>
        <taxon>Dothideomycetidae</taxon>
        <taxon>Mycosphaerellales</taxon>
        <taxon>Mycosphaerellaceae</taxon>
        <taxon>Fulvia</taxon>
    </lineage>
</organism>
<sequence length="140" mass="15629">MPTDEQTSALSAINALRARYGCAPLQWDDNLETDAAIYAEQLAQRNSKLEHDNIPQEKAQAECLAILYDNFKPENVYTEAVRNWHDKRRDTAGNETGPGEEDMYFDDPEGKFHFGNWGHFGFMVTGLMNDGGDLGLEAGG</sequence>
<dbReference type="GeneID" id="71981242"/>
<reference evidence="2" key="2">
    <citation type="journal article" date="2022" name="Microb. Genom.">
        <title>A chromosome-scale genome assembly of the tomato pathogen Cladosporium fulvum reveals a compartmentalized genome architecture and the presence of a dispensable chromosome.</title>
        <authorList>
            <person name="Zaccaron A.Z."/>
            <person name="Chen L.H."/>
            <person name="Samaras A."/>
            <person name="Stergiopoulos I."/>
        </authorList>
    </citation>
    <scope>NUCLEOTIDE SEQUENCE</scope>
    <source>
        <strain evidence="2">Race5_Kim</strain>
    </source>
</reference>
<dbReference type="OrthoDB" id="337038at2759"/>
<name>A0A9Q8L8M2_PASFU</name>
<dbReference type="RefSeq" id="XP_047757317.1">
    <property type="nucleotide sequence ID" value="XM_047900512.1"/>
</dbReference>
<evidence type="ECO:0000313" key="2">
    <source>
        <dbReference type="EMBL" id="UJO12951.1"/>
    </source>
</evidence>
<evidence type="ECO:0000313" key="3">
    <source>
        <dbReference type="Proteomes" id="UP000756132"/>
    </source>
</evidence>
<keyword evidence="3" id="KW-1185">Reference proteome</keyword>
<dbReference type="Gene3D" id="3.40.33.10">
    <property type="entry name" value="CAP"/>
    <property type="match status" value="1"/>
</dbReference>
<proteinExistence type="predicted"/>
<gene>
    <name evidence="2" type="ORF">CLAFUR5_01364</name>
</gene>
<dbReference type="InterPro" id="IPR014044">
    <property type="entry name" value="CAP_dom"/>
</dbReference>
<dbReference type="AlphaFoldDB" id="A0A9Q8L8M2"/>
<dbReference type="InterPro" id="IPR035940">
    <property type="entry name" value="CAP_sf"/>
</dbReference>